<name>A0A915LF57_MELJA</name>
<proteinExistence type="predicted"/>
<dbReference type="Proteomes" id="UP000887561">
    <property type="component" value="Unplaced"/>
</dbReference>
<keyword evidence="1" id="KW-1185">Reference proteome</keyword>
<evidence type="ECO:0000313" key="1">
    <source>
        <dbReference type="Proteomes" id="UP000887561"/>
    </source>
</evidence>
<sequence length="20" mass="2217">MIEAVRCRLGGKTPKTELDV</sequence>
<reference evidence="2" key="1">
    <citation type="submission" date="2022-11" db="UniProtKB">
        <authorList>
            <consortium name="WormBaseParasite"/>
        </authorList>
    </citation>
    <scope>IDENTIFICATION</scope>
</reference>
<dbReference type="AlphaFoldDB" id="A0A915LF57"/>
<protein>
    <submittedName>
        <fullName evidence="2">Uncharacterized protein</fullName>
    </submittedName>
</protein>
<organism evidence="1 2">
    <name type="scientific">Meloidogyne javanica</name>
    <name type="common">Root-knot nematode worm</name>
    <dbReference type="NCBI Taxonomy" id="6303"/>
    <lineage>
        <taxon>Eukaryota</taxon>
        <taxon>Metazoa</taxon>
        <taxon>Ecdysozoa</taxon>
        <taxon>Nematoda</taxon>
        <taxon>Chromadorea</taxon>
        <taxon>Rhabditida</taxon>
        <taxon>Tylenchina</taxon>
        <taxon>Tylenchomorpha</taxon>
        <taxon>Tylenchoidea</taxon>
        <taxon>Meloidogynidae</taxon>
        <taxon>Meloidogyninae</taxon>
        <taxon>Meloidogyne</taxon>
        <taxon>Meloidogyne incognita group</taxon>
    </lineage>
</organism>
<evidence type="ECO:0000313" key="2">
    <source>
        <dbReference type="WBParaSite" id="scaffold1134_cov233.g2528"/>
    </source>
</evidence>
<dbReference type="WBParaSite" id="scaffold1134_cov233.g2528">
    <property type="protein sequence ID" value="scaffold1134_cov233.g2528"/>
    <property type="gene ID" value="scaffold1134_cov233.g2528"/>
</dbReference>
<accession>A0A915LF57</accession>